<feature type="compositionally biased region" description="Acidic residues" evidence="3">
    <location>
        <begin position="991"/>
        <end position="1026"/>
    </location>
</feature>
<protein>
    <submittedName>
        <fullName evidence="4">Uncharacterized protein</fullName>
    </submittedName>
</protein>
<comment type="similarity">
    <text evidence="1">Belongs to the SAPS family.</text>
</comment>
<dbReference type="STRING" id="1382522.W6MRE0"/>
<keyword evidence="5" id="KW-1185">Reference proteome</keyword>
<feature type="region of interest" description="Disordered" evidence="3">
    <location>
        <begin position="63"/>
        <end position="103"/>
    </location>
</feature>
<feature type="compositionally biased region" description="Low complexity" evidence="3">
    <location>
        <begin position="66"/>
        <end position="81"/>
    </location>
</feature>
<name>W6MRE0_9ASCO</name>
<sequence>MSGIWPFFNSSYSNASINRILVEIEMDQQRLPLGVSPQASTTPNSSQTMTATRLLHSIQENDVLSQEQHQSQPQPYQQQQPAAVEADSPTTSPNPAVSDQKPKPLNQLLLNKLLDQENLVMEINSARNAKLIQYISQDDVIRVLIEYVLTSLDIPLGNASVDVSEMIFKASGDVPQQQEPEQDSSPLLIGEDDPLLRAIKRAETAIDILTVTTTNSIMQALLNPSDFSLLSQLWRGILNRPASIFVRNADIPPPGGTEEDNEMNRAIETHNPNTFNKFLKLVDNFSTFNIHGFMNFIRLEQSQEPEQTRSLSEQFLSFVPYFPQASDILIRMISLDRPFYPTGLIDILLDQNLIYETLKLVRVNYLSHSIQDNLCVFLNGLVGISSNVGFWNETNTANESFGGMTEQGMNNGDIFNSLNGGESQPHNPNIGPNDLTRQLVGRESVLEIMEIIVKHGAYGLVTCVSVIIEVIRKNNSDYDDFDWITSVHNEDDDLVKDGDRDIKVPPPSPRDPIYLGTMLKIFSAYLPEIVDTYLTDKYYRLRSERLFSQTGEFNEDHGESVLDKTPVYNRQLKSSIGKAIEPLGHERFKVMELIAELLHCSNMALMNRSAKLDYLILKRDQWRDVKQTEMLVRDALKDDIVNTSPDPNGVTVFDYNKIAESRLAGELDELSLDNGQPTSVSTINVLSSAASNSTKINDMQSLSSLGLTPKDYIPTPFGMSVGCFFKYQLLQTRAVREIVLKLHRFPWNNFMHNVIFDLIQQIFNGRLLDDETRGDAKEVLYQDNLGINKILVSSFFGHLGDFSDEAIIDDSSLDQVPGSFNLPAYILFCLNTSELHEENTGFKLGYMGHLILIAEEIVKFQNILESIHLNQEETEETAHTVSTAKASDSLGAVYLRTSKSIFDELYEDLFGEITESGETTPAPRFSEWSDFINTQLIQIRDMYNQVLGGINPEDSASSIGDQNIQLDKEHGVILLDNGDSEEFAVGLNNEEAIEDDYDIPIEPLGDQDSDSDENGSFDEGSLEEIDAQGIDDSPSLTFEDESLGESLRPMSRYSDDDDDDDLNDDDDDDDGSEDSQSGPSLISRGRSRE</sequence>
<proteinExistence type="inferred from homology"/>
<dbReference type="GO" id="GO:0005829">
    <property type="term" value="C:cytosol"/>
    <property type="evidence" value="ECO:0007669"/>
    <property type="project" value="TreeGrafter"/>
</dbReference>
<dbReference type="RefSeq" id="XP_022461298.1">
    <property type="nucleotide sequence ID" value="XM_022600481.1"/>
</dbReference>
<evidence type="ECO:0000256" key="3">
    <source>
        <dbReference type="SAM" id="MobiDB-lite"/>
    </source>
</evidence>
<feature type="compositionally biased region" description="Polar residues" evidence="3">
    <location>
        <begin position="88"/>
        <end position="97"/>
    </location>
</feature>
<reference evidence="4" key="2">
    <citation type="submission" date="2014-02" db="EMBL/GenBank/DDBJ databases">
        <title>Complete DNA sequence of /Kuraishia capsulata/ illustrates novel genomic features among budding yeasts (/Saccharomycotina/).</title>
        <authorList>
            <person name="Morales L."/>
            <person name="Noel B."/>
            <person name="Porcel B."/>
            <person name="Marcet-Houben M."/>
            <person name="Hullo M-F."/>
            <person name="Sacerdot C."/>
            <person name="Tekaia F."/>
            <person name="Leh-Louis V."/>
            <person name="Despons L."/>
            <person name="Khanna V."/>
            <person name="Aury J-M."/>
            <person name="Barbe V."/>
            <person name="Couloux A."/>
            <person name="Labadie K."/>
            <person name="Pelletier E."/>
            <person name="Souciet J-L."/>
            <person name="Boekhout T."/>
            <person name="Gabaldon T."/>
            <person name="Wincker P."/>
            <person name="Dujon B."/>
        </authorList>
    </citation>
    <scope>NUCLEOTIDE SEQUENCE</scope>
    <source>
        <strain evidence="4">CBS 1993</strain>
    </source>
</reference>
<feature type="region of interest" description="Disordered" evidence="3">
    <location>
        <begin position="990"/>
        <end position="1089"/>
    </location>
</feature>
<dbReference type="Proteomes" id="UP000019384">
    <property type="component" value="Unassembled WGS sequence"/>
</dbReference>
<dbReference type="Pfam" id="PF04499">
    <property type="entry name" value="SAPS"/>
    <property type="match status" value="1"/>
</dbReference>
<dbReference type="AlphaFoldDB" id="W6MRE0"/>
<accession>W6MRE0</accession>
<evidence type="ECO:0000256" key="1">
    <source>
        <dbReference type="ARBA" id="ARBA00006180"/>
    </source>
</evidence>
<dbReference type="PANTHER" id="PTHR12634:SF8">
    <property type="entry name" value="FIERY MOUNTAIN, ISOFORM D"/>
    <property type="match status" value="1"/>
</dbReference>
<feature type="compositionally biased region" description="Acidic residues" evidence="3">
    <location>
        <begin position="1055"/>
        <end position="1073"/>
    </location>
</feature>
<gene>
    <name evidence="4" type="ORF">KUCA_T00005299001</name>
</gene>
<evidence type="ECO:0000313" key="4">
    <source>
        <dbReference type="EMBL" id="CDK29311.1"/>
    </source>
</evidence>
<dbReference type="OrthoDB" id="295029at2759"/>
<reference evidence="4" key="1">
    <citation type="submission" date="2013-12" db="EMBL/GenBank/DDBJ databases">
        <authorList>
            <person name="Genoscope - CEA"/>
        </authorList>
    </citation>
    <scope>NUCLEOTIDE SEQUENCE</scope>
    <source>
        <strain evidence="4">CBS 1993</strain>
    </source>
</reference>
<dbReference type="GO" id="GO:0005634">
    <property type="term" value="C:nucleus"/>
    <property type="evidence" value="ECO:0007669"/>
    <property type="project" value="TreeGrafter"/>
</dbReference>
<organism evidence="4 5">
    <name type="scientific">Kuraishia capsulata CBS 1993</name>
    <dbReference type="NCBI Taxonomy" id="1382522"/>
    <lineage>
        <taxon>Eukaryota</taxon>
        <taxon>Fungi</taxon>
        <taxon>Dikarya</taxon>
        <taxon>Ascomycota</taxon>
        <taxon>Saccharomycotina</taxon>
        <taxon>Pichiomycetes</taxon>
        <taxon>Pichiales</taxon>
        <taxon>Pichiaceae</taxon>
        <taxon>Kuraishia</taxon>
    </lineage>
</organism>
<dbReference type="GO" id="GO:0019888">
    <property type="term" value="F:protein phosphatase regulator activity"/>
    <property type="evidence" value="ECO:0007669"/>
    <property type="project" value="TreeGrafter"/>
</dbReference>
<dbReference type="GO" id="GO:0019903">
    <property type="term" value="F:protein phosphatase binding"/>
    <property type="evidence" value="ECO:0007669"/>
    <property type="project" value="InterPro"/>
</dbReference>
<dbReference type="PANTHER" id="PTHR12634">
    <property type="entry name" value="SIT4 YEAST -ASSOCIATING PROTEIN-RELATED"/>
    <property type="match status" value="1"/>
</dbReference>
<dbReference type="HOGENOM" id="CLU_008910_0_0_1"/>
<dbReference type="InterPro" id="IPR007587">
    <property type="entry name" value="SAPS"/>
</dbReference>
<evidence type="ECO:0000256" key="2">
    <source>
        <dbReference type="ARBA" id="ARBA00023306"/>
    </source>
</evidence>
<evidence type="ECO:0000313" key="5">
    <source>
        <dbReference type="Proteomes" id="UP000019384"/>
    </source>
</evidence>
<dbReference type="EMBL" id="HG793130">
    <property type="protein sequence ID" value="CDK29311.1"/>
    <property type="molecule type" value="Genomic_DNA"/>
</dbReference>
<dbReference type="GeneID" id="34522686"/>
<keyword evidence="2" id="KW-0131">Cell cycle</keyword>